<sequence>MMSERTIFDDVDAFNQLLQLLPRTALRSVLAVSSDWRDGALQALRSKQYSTFRVCRSPSQQLALTGCVLLNPLDAAIAPGETLHLRCGGRVMACATDDNVPVGHVAVNGLSRRVTGLQLDESISVARVHGTPTVPTCTFEYTTLHSRRLLATPDVILSRRKMLHKIHKVFDGQVLSPGFELAVRMRGWGLIRQEFHKTTITLVLRVVSTQEGEMDGTTAIDLQPGPNVLTGTQLTQVAPQGQLSARILLTPFDDPINTGEGTENLEVFRTAPRCDDGSDSSSSESV</sequence>
<evidence type="ECO:0000313" key="1">
    <source>
        <dbReference type="EMBL" id="CAE2196072.1"/>
    </source>
</evidence>
<dbReference type="SUPFAM" id="SSF50692">
    <property type="entry name" value="ADC-like"/>
    <property type="match status" value="1"/>
</dbReference>
<reference evidence="1" key="1">
    <citation type="submission" date="2021-01" db="EMBL/GenBank/DDBJ databases">
        <authorList>
            <person name="Corre E."/>
            <person name="Pelletier E."/>
            <person name="Niang G."/>
            <person name="Scheremetjew M."/>
            <person name="Finn R."/>
            <person name="Kale V."/>
            <person name="Holt S."/>
            <person name="Cochrane G."/>
            <person name="Meng A."/>
            <person name="Brown T."/>
            <person name="Cohen L."/>
        </authorList>
    </citation>
    <scope>NUCLEOTIDE SEQUENCE</scope>
    <source>
        <strain evidence="1">UIO037</strain>
    </source>
</reference>
<dbReference type="AlphaFoldDB" id="A0A7S4M2D9"/>
<proteinExistence type="predicted"/>
<dbReference type="Gene3D" id="2.40.40.20">
    <property type="match status" value="1"/>
</dbReference>
<organism evidence="1">
    <name type="scientific">Prymnesium polylepis</name>
    <dbReference type="NCBI Taxonomy" id="72548"/>
    <lineage>
        <taxon>Eukaryota</taxon>
        <taxon>Haptista</taxon>
        <taxon>Haptophyta</taxon>
        <taxon>Prymnesiophyceae</taxon>
        <taxon>Prymnesiales</taxon>
        <taxon>Prymnesiaceae</taxon>
        <taxon>Prymnesium</taxon>
    </lineage>
</organism>
<dbReference type="InterPro" id="IPR009010">
    <property type="entry name" value="Asp_de-COase-like_dom_sf"/>
</dbReference>
<gene>
    <name evidence="1" type="ORF">CPOL0286_LOCUS1426</name>
</gene>
<protein>
    <submittedName>
        <fullName evidence="1">Uncharacterized protein</fullName>
    </submittedName>
</protein>
<name>A0A7S4M2D9_9EUKA</name>
<accession>A0A7S4M2D9</accession>
<dbReference type="EMBL" id="HBKO01002827">
    <property type="protein sequence ID" value="CAE2196072.1"/>
    <property type="molecule type" value="Transcribed_RNA"/>
</dbReference>